<name>A0A9W8RQT8_9HYPO</name>
<keyword evidence="1" id="KW-0175">Coiled coil</keyword>
<keyword evidence="3" id="KW-1185">Reference proteome</keyword>
<proteinExistence type="predicted"/>
<gene>
    <name evidence="2" type="ORF">NW762_011648</name>
</gene>
<dbReference type="OrthoDB" id="8954335at2759"/>
<comment type="caution">
    <text evidence="2">The sequence shown here is derived from an EMBL/GenBank/DDBJ whole genome shotgun (WGS) entry which is preliminary data.</text>
</comment>
<reference evidence="2" key="1">
    <citation type="submission" date="2022-09" db="EMBL/GenBank/DDBJ databases">
        <title>Fusarium specimens isolated from Avocado Roots.</title>
        <authorList>
            <person name="Stajich J."/>
            <person name="Roper C."/>
            <person name="Heimlech-Rivalta G."/>
        </authorList>
    </citation>
    <scope>NUCLEOTIDE SEQUENCE</scope>
    <source>
        <strain evidence="2">CF00136</strain>
    </source>
</reference>
<dbReference type="Proteomes" id="UP001152049">
    <property type="component" value="Unassembled WGS sequence"/>
</dbReference>
<evidence type="ECO:0000313" key="3">
    <source>
        <dbReference type="Proteomes" id="UP001152049"/>
    </source>
</evidence>
<dbReference type="EMBL" id="JAOQAZ010000029">
    <property type="protein sequence ID" value="KAJ4250998.1"/>
    <property type="molecule type" value="Genomic_DNA"/>
</dbReference>
<evidence type="ECO:0000313" key="2">
    <source>
        <dbReference type="EMBL" id="KAJ4250998.1"/>
    </source>
</evidence>
<protein>
    <submittedName>
        <fullName evidence="2">Uncharacterized protein</fullName>
    </submittedName>
</protein>
<sequence>MTVEPPVEALEYWTVLPSVTKVCSPGTKWLDEELRGTHWHAEIYGNLFRDINGTATFYTTSELKHKREIAALEESVVDLQDQLATQTETLERNSGASGPDPSLNSLGDRVSRVEEITSWVERDSFDVTLWPLFRGFYTKHTVPTLDDIREFVHFYDEDVGKLL</sequence>
<feature type="coiled-coil region" evidence="1">
    <location>
        <begin position="62"/>
        <end position="89"/>
    </location>
</feature>
<dbReference type="AlphaFoldDB" id="A0A9W8RQT8"/>
<organism evidence="2 3">
    <name type="scientific">Fusarium torreyae</name>
    <dbReference type="NCBI Taxonomy" id="1237075"/>
    <lineage>
        <taxon>Eukaryota</taxon>
        <taxon>Fungi</taxon>
        <taxon>Dikarya</taxon>
        <taxon>Ascomycota</taxon>
        <taxon>Pezizomycotina</taxon>
        <taxon>Sordariomycetes</taxon>
        <taxon>Hypocreomycetidae</taxon>
        <taxon>Hypocreales</taxon>
        <taxon>Nectriaceae</taxon>
        <taxon>Fusarium</taxon>
    </lineage>
</organism>
<accession>A0A9W8RQT8</accession>
<evidence type="ECO:0000256" key="1">
    <source>
        <dbReference type="SAM" id="Coils"/>
    </source>
</evidence>